<keyword evidence="3" id="KW-1185">Reference proteome</keyword>
<feature type="region of interest" description="Disordered" evidence="1">
    <location>
        <begin position="74"/>
        <end position="110"/>
    </location>
</feature>
<protein>
    <submittedName>
        <fullName evidence="2">Uncharacterized protein</fullName>
    </submittedName>
</protein>
<dbReference type="EMBL" id="JBBNAG010000008">
    <property type="protein sequence ID" value="KAK9112904.1"/>
    <property type="molecule type" value="Genomic_DNA"/>
</dbReference>
<name>A0AAP0ICK7_9MAGN</name>
<evidence type="ECO:0000313" key="3">
    <source>
        <dbReference type="Proteomes" id="UP001419268"/>
    </source>
</evidence>
<proteinExistence type="predicted"/>
<feature type="compositionally biased region" description="Polar residues" evidence="1">
    <location>
        <begin position="80"/>
        <end position="91"/>
    </location>
</feature>
<comment type="caution">
    <text evidence="2">The sequence shown here is derived from an EMBL/GenBank/DDBJ whole genome shotgun (WGS) entry which is preliminary data.</text>
</comment>
<organism evidence="2 3">
    <name type="scientific">Stephania cephalantha</name>
    <dbReference type="NCBI Taxonomy" id="152367"/>
    <lineage>
        <taxon>Eukaryota</taxon>
        <taxon>Viridiplantae</taxon>
        <taxon>Streptophyta</taxon>
        <taxon>Embryophyta</taxon>
        <taxon>Tracheophyta</taxon>
        <taxon>Spermatophyta</taxon>
        <taxon>Magnoliopsida</taxon>
        <taxon>Ranunculales</taxon>
        <taxon>Menispermaceae</taxon>
        <taxon>Menispermoideae</taxon>
        <taxon>Cissampelideae</taxon>
        <taxon>Stephania</taxon>
    </lineage>
</organism>
<gene>
    <name evidence="2" type="ORF">Scep_020423</name>
</gene>
<evidence type="ECO:0000313" key="2">
    <source>
        <dbReference type="EMBL" id="KAK9112904.1"/>
    </source>
</evidence>
<dbReference type="Proteomes" id="UP001419268">
    <property type="component" value="Unassembled WGS sequence"/>
</dbReference>
<dbReference type="AlphaFoldDB" id="A0AAP0ICK7"/>
<evidence type="ECO:0000256" key="1">
    <source>
        <dbReference type="SAM" id="MobiDB-lite"/>
    </source>
</evidence>
<sequence>MEGFAKPGCITSHAHIPKDMKFSSPKPMGKEWWLMWPVGDLVYSQTPTAYSHVSHSDERCSKFDLILMENSKGGDVDKTSGGQLTRRQAQSPRAGEALAPIAVGPPTTTGGRGEKTFPAYQYIVVICWPRFETN</sequence>
<accession>A0AAP0ICK7</accession>
<reference evidence="2 3" key="1">
    <citation type="submission" date="2024-01" db="EMBL/GenBank/DDBJ databases">
        <title>Genome assemblies of Stephania.</title>
        <authorList>
            <person name="Yang L."/>
        </authorList>
    </citation>
    <scope>NUCLEOTIDE SEQUENCE [LARGE SCALE GENOMIC DNA]</scope>
    <source>
        <strain evidence="2">JXDWG</strain>
        <tissue evidence="2">Leaf</tissue>
    </source>
</reference>